<accession>A0A7X6LRU8</accession>
<dbReference type="GO" id="GO:0004519">
    <property type="term" value="F:endonuclease activity"/>
    <property type="evidence" value="ECO:0007669"/>
    <property type="project" value="UniProtKB-KW"/>
</dbReference>
<dbReference type="RefSeq" id="WP_168685221.1">
    <property type="nucleotide sequence ID" value="NZ_JAAXPF010000007.1"/>
</dbReference>
<dbReference type="AlphaFoldDB" id="A0A7X6LRU8"/>
<evidence type="ECO:0000313" key="4">
    <source>
        <dbReference type="Proteomes" id="UP001549139"/>
    </source>
</evidence>
<dbReference type="Proteomes" id="UP001549139">
    <property type="component" value="Unassembled WGS sequence"/>
</dbReference>
<protein>
    <submittedName>
        <fullName evidence="1">Very-short-patch-repair endonuclease</fullName>
    </submittedName>
</protein>
<keyword evidence="4" id="KW-1185">Reference proteome</keyword>
<gene>
    <name evidence="2" type="ORF">HF989_07195</name>
    <name evidence="1" type="ORF">JOF50_001236</name>
</gene>
<dbReference type="EMBL" id="JAAXPF010000007">
    <property type="protein sequence ID" value="NKY69158.1"/>
    <property type="molecule type" value="Genomic_DNA"/>
</dbReference>
<organism evidence="2 3">
    <name type="scientific">Corynebacterium mucifaciens</name>
    <dbReference type="NCBI Taxonomy" id="57171"/>
    <lineage>
        <taxon>Bacteria</taxon>
        <taxon>Bacillati</taxon>
        <taxon>Actinomycetota</taxon>
        <taxon>Actinomycetes</taxon>
        <taxon>Mycobacteriales</taxon>
        <taxon>Corynebacteriaceae</taxon>
        <taxon>Corynebacterium</taxon>
    </lineage>
</organism>
<keyword evidence="1" id="KW-0378">Hydrolase</keyword>
<evidence type="ECO:0000313" key="2">
    <source>
        <dbReference type="EMBL" id="NKY69158.1"/>
    </source>
</evidence>
<reference evidence="1 4" key="2">
    <citation type="submission" date="2024-06" db="EMBL/GenBank/DDBJ databases">
        <title>Sequencing the genomes of 1000 actinobacteria strains.</title>
        <authorList>
            <person name="Klenk H.-P."/>
        </authorList>
    </citation>
    <scope>NUCLEOTIDE SEQUENCE [LARGE SCALE GENOMIC DNA]</scope>
    <source>
        <strain evidence="1 4">DSM 44265</strain>
    </source>
</reference>
<evidence type="ECO:0000313" key="3">
    <source>
        <dbReference type="Proteomes" id="UP000554284"/>
    </source>
</evidence>
<sequence length="312" mass="34670">MDQARLAALLVARGDVERLACVQLSATKFVPAEQWAGLKRHEQEFLRCYAAGVSAHKAVLVGRSAARALGLWVLGKDPEVIGLAQRNGHPPSKTQWPEGVVYRNIPIPEMDIREHTAFDPAGAGGRIRLTTPARTAIDIARFHGVRDAVVAMDSLYREQTPIGQETTRAALASTMGRLAGKKGVGLARRAFELSSTVSESAFESLFRVILLEHGIQAKEQMWVGRRYRVDLLWGNLIIEIDGYIKFDDMPHAEVIRMTTRDNWLKEQGYEVLHLFPAEILRDEAGCIRRVFDAKARADARGPVTVPATPYRP</sequence>
<comment type="caution">
    <text evidence="2">The sequence shown here is derived from an EMBL/GenBank/DDBJ whole genome shotgun (WGS) entry which is preliminary data.</text>
</comment>
<proteinExistence type="predicted"/>
<dbReference type="SUPFAM" id="SSF52980">
    <property type="entry name" value="Restriction endonuclease-like"/>
    <property type="match status" value="1"/>
</dbReference>
<keyword evidence="1" id="KW-0255">Endonuclease</keyword>
<dbReference type="Proteomes" id="UP000554284">
    <property type="component" value="Unassembled WGS sequence"/>
</dbReference>
<evidence type="ECO:0000313" key="1">
    <source>
        <dbReference type="EMBL" id="MET3944437.1"/>
    </source>
</evidence>
<dbReference type="Gene3D" id="3.40.960.10">
    <property type="entry name" value="VSR Endonuclease"/>
    <property type="match status" value="1"/>
</dbReference>
<keyword evidence="1" id="KW-0540">Nuclease</keyword>
<dbReference type="EMBL" id="JBEPNZ010000001">
    <property type="protein sequence ID" value="MET3944437.1"/>
    <property type="molecule type" value="Genomic_DNA"/>
</dbReference>
<name>A0A7X6LRU8_9CORY</name>
<reference evidence="2 3" key="1">
    <citation type="submission" date="2020-04" db="EMBL/GenBank/DDBJ databases">
        <title>MicrobeNet Type strains.</title>
        <authorList>
            <person name="Nicholson A.C."/>
        </authorList>
    </citation>
    <scope>NUCLEOTIDE SEQUENCE [LARGE SCALE GENOMIC DNA]</scope>
    <source>
        <strain evidence="2 3">ATCC 700355</strain>
    </source>
</reference>
<dbReference type="InterPro" id="IPR011335">
    <property type="entry name" value="Restrct_endonuc-II-like"/>
</dbReference>